<evidence type="ECO:0000313" key="2">
    <source>
        <dbReference type="Proteomes" id="UP000294853"/>
    </source>
</evidence>
<protein>
    <submittedName>
        <fullName evidence="1">Uncharacterized protein</fullName>
    </submittedName>
</protein>
<dbReference type="AlphaFoldDB" id="A0A4P7IFR0"/>
<dbReference type="KEGG" id="nsn:EXE58_11835"/>
<dbReference type="OrthoDB" id="4868979at2"/>
<dbReference type="EMBL" id="CP038436">
    <property type="protein sequence ID" value="QBX56086.1"/>
    <property type="molecule type" value="Genomic_DNA"/>
</dbReference>
<dbReference type="RefSeq" id="WP_135268077.1">
    <property type="nucleotide sequence ID" value="NZ_CP038436.1"/>
</dbReference>
<accession>A0A4P7IFR0</accession>
<dbReference type="Proteomes" id="UP000294853">
    <property type="component" value="Chromosome"/>
</dbReference>
<reference evidence="1 2" key="1">
    <citation type="submission" date="2019-03" db="EMBL/GenBank/DDBJ databases">
        <title>Three New Species of Nocardioides, Nocardioides euryhalodurans sp. nov., Nocardioides seonyuensis sp. nov. and Nocardioides eburneoflavus sp. nov. Iolated from Soil.</title>
        <authorList>
            <person name="Roh S.G."/>
            <person name="Lee C."/>
            <person name="Kim M.-K."/>
            <person name="Kim S.B."/>
        </authorList>
    </citation>
    <scope>NUCLEOTIDE SEQUENCE [LARGE SCALE GENOMIC DNA]</scope>
    <source>
        <strain evidence="1 2">MMS17-SY207-3</strain>
    </source>
</reference>
<gene>
    <name evidence="1" type="ORF">EXE58_11835</name>
</gene>
<sequence>MTSSYGSRPRHLPNSPFKPRVEPEVEVFEIGDRVSHDLYGVGKVIAVDSHAVTVDFGSQTVRVKPPYAKMQHL</sequence>
<proteinExistence type="predicted"/>
<evidence type="ECO:0000313" key="1">
    <source>
        <dbReference type="EMBL" id="QBX56086.1"/>
    </source>
</evidence>
<name>A0A4P7IFR0_9ACTN</name>
<keyword evidence="2" id="KW-1185">Reference proteome</keyword>
<organism evidence="1 2">
    <name type="scientific">Nocardioides seonyuensis</name>
    <dbReference type="NCBI Taxonomy" id="2518371"/>
    <lineage>
        <taxon>Bacteria</taxon>
        <taxon>Bacillati</taxon>
        <taxon>Actinomycetota</taxon>
        <taxon>Actinomycetes</taxon>
        <taxon>Propionibacteriales</taxon>
        <taxon>Nocardioidaceae</taxon>
        <taxon>Nocardioides</taxon>
    </lineage>
</organism>